<evidence type="ECO:0000313" key="1">
    <source>
        <dbReference type="EMBL" id="MDX3702229.1"/>
    </source>
</evidence>
<gene>
    <name evidence="1" type="ORF">PV662_21105</name>
</gene>
<evidence type="ECO:0000313" key="2">
    <source>
        <dbReference type="Proteomes" id="UP001271274"/>
    </source>
</evidence>
<organism evidence="1 2">
    <name type="scientific">Streptomyces europaeiscabiei</name>
    <dbReference type="NCBI Taxonomy" id="146819"/>
    <lineage>
        <taxon>Bacteria</taxon>
        <taxon>Bacillati</taxon>
        <taxon>Actinomycetota</taxon>
        <taxon>Actinomycetes</taxon>
        <taxon>Kitasatosporales</taxon>
        <taxon>Streptomycetaceae</taxon>
        <taxon>Streptomyces</taxon>
    </lineage>
</organism>
<dbReference type="RefSeq" id="WP_267893529.1">
    <property type="nucleotide sequence ID" value="NZ_JARAUS010000270.1"/>
</dbReference>
<protein>
    <submittedName>
        <fullName evidence="1">Uncharacterized protein</fullName>
    </submittedName>
</protein>
<dbReference type="EMBL" id="JARAYU010000006">
    <property type="protein sequence ID" value="MDX3702229.1"/>
    <property type="molecule type" value="Genomic_DNA"/>
</dbReference>
<proteinExistence type="predicted"/>
<comment type="caution">
    <text evidence="1">The sequence shown here is derived from an EMBL/GenBank/DDBJ whole genome shotgun (WGS) entry which is preliminary data.</text>
</comment>
<keyword evidence="2" id="KW-1185">Reference proteome</keyword>
<reference evidence="1 2" key="1">
    <citation type="journal article" date="2023" name="Microb. Genom.">
        <title>Mesoterricola silvestris gen. nov., sp. nov., Mesoterricola sediminis sp. nov., Geothrix oryzae sp. nov., Geothrix edaphica sp. nov., Geothrix rubra sp. nov., and Geothrix limicola sp. nov., six novel members of Acidobacteriota isolated from soils.</title>
        <authorList>
            <person name="Weisberg A.J."/>
            <person name="Pearce E."/>
            <person name="Kramer C.G."/>
            <person name="Chang J.H."/>
            <person name="Clarke C.R."/>
        </authorList>
    </citation>
    <scope>NUCLEOTIDE SEQUENCE [LARGE SCALE GENOMIC DNA]</scope>
    <source>
        <strain evidence="1 2">ID09-01A</strain>
    </source>
</reference>
<sequence>MLFTLPVVSVLASDDHRLALGEGLVADRITEMATGTGTPP</sequence>
<dbReference type="Proteomes" id="UP001271274">
    <property type="component" value="Unassembled WGS sequence"/>
</dbReference>
<name>A0ABU4NKI5_9ACTN</name>
<accession>A0ABU4NKI5</accession>